<name>A0A815BNA8_9BILA</name>
<gene>
    <name evidence="7" type="ORF">SEV965_LOCUS24846</name>
</gene>
<dbReference type="EMBL" id="CAJNOU010001948">
    <property type="protein sequence ID" value="CAF1272897.1"/>
    <property type="molecule type" value="Genomic_DNA"/>
</dbReference>
<feature type="transmembrane region" description="Helical" evidence="5">
    <location>
        <begin position="72"/>
        <end position="94"/>
    </location>
</feature>
<dbReference type="AlphaFoldDB" id="A0A815BNA8"/>
<evidence type="ECO:0000313" key="7">
    <source>
        <dbReference type="EMBL" id="CAF1272897.1"/>
    </source>
</evidence>
<feature type="domain" description="Ion transport" evidence="6">
    <location>
        <begin position="1"/>
        <end position="102"/>
    </location>
</feature>
<organism evidence="7 8">
    <name type="scientific">Rotaria sordida</name>
    <dbReference type="NCBI Taxonomy" id="392033"/>
    <lineage>
        <taxon>Eukaryota</taxon>
        <taxon>Metazoa</taxon>
        <taxon>Spiralia</taxon>
        <taxon>Gnathifera</taxon>
        <taxon>Rotifera</taxon>
        <taxon>Eurotatoria</taxon>
        <taxon>Bdelloidea</taxon>
        <taxon>Philodinida</taxon>
        <taxon>Philodinidae</taxon>
        <taxon>Rotaria</taxon>
    </lineage>
</organism>
<dbReference type="Pfam" id="PF00520">
    <property type="entry name" value="Ion_trans"/>
    <property type="match status" value="1"/>
</dbReference>
<dbReference type="GO" id="GO:0005219">
    <property type="term" value="F:ryanodine-sensitive calcium-release channel activity"/>
    <property type="evidence" value="ECO:0007669"/>
    <property type="project" value="TreeGrafter"/>
</dbReference>
<comment type="caution">
    <text evidence="7">The sequence shown here is derived from an EMBL/GenBank/DDBJ whole genome shotgun (WGS) entry which is preliminary data.</text>
</comment>
<keyword evidence="2 5" id="KW-0812">Transmembrane</keyword>
<dbReference type="GO" id="GO:0005790">
    <property type="term" value="C:smooth endoplasmic reticulum"/>
    <property type="evidence" value="ECO:0007669"/>
    <property type="project" value="TreeGrafter"/>
</dbReference>
<dbReference type="Proteomes" id="UP000663889">
    <property type="component" value="Unassembled WGS sequence"/>
</dbReference>
<dbReference type="GO" id="GO:0042383">
    <property type="term" value="C:sarcolemma"/>
    <property type="evidence" value="ECO:0007669"/>
    <property type="project" value="TreeGrafter"/>
</dbReference>
<dbReference type="GO" id="GO:0033017">
    <property type="term" value="C:sarcoplasmic reticulum membrane"/>
    <property type="evidence" value="ECO:0007669"/>
    <property type="project" value="TreeGrafter"/>
</dbReference>
<comment type="subcellular location">
    <subcellularLocation>
        <location evidence="1">Membrane</location>
        <topology evidence="1">Multi-pass membrane protein</topology>
    </subcellularLocation>
</comment>
<accession>A0A815BNA8</accession>
<proteinExistence type="predicted"/>
<dbReference type="GO" id="GO:0014808">
    <property type="term" value="P:release of sequestered calcium ion into cytosol by sarcoplasmic reticulum"/>
    <property type="evidence" value="ECO:0007669"/>
    <property type="project" value="TreeGrafter"/>
</dbReference>
<evidence type="ECO:0000256" key="5">
    <source>
        <dbReference type="SAM" id="Phobius"/>
    </source>
</evidence>
<evidence type="ECO:0000259" key="6">
    <source>
        <dbReference type="Pfam" id="PF00520"/>
    </source>
</evidence>
<dbReference type="GO" id="GO:0034704">
    <property type="term" value="C:calcium channel complex"/>
    <property type="evidence" value="ECO:0007669"/>
    <property type="project" value="TreeGrafter"/>
</dbReference>
<dbReference type="InterPro" id="IPR015925">
    <property type="entry name" value="Ryanodine_IP3_receptor"/>
</dbReference>
<dbReference type="GO" id="GO:0006941">
    <property type="term" value="P:striated muscle contraction"/>
    <property type="evidence" value="ECO:0007669"/>
    <property type="project" value="TreeGrafter"/>
</dbReference>
<dbReference type="PANTHER" id="PTHR46399">
    <property type="entry name" value="B30.2/SPRY DOMAIN-CONTAINING PROTEIN"/>
    <property type="match status" value="1"/>
</dbReference>
<keyword evidence="4 5" id="KW-0472">Membrane</keyword>
<evidence type="ECO:0000256" key="2">
    <source>
        <dbReference type="ARBA" id="ARBA00022692"/>
    </source>
</evidence>
<keyword evidence="3 5" id="KW-1133">Transmembrane helix</keyword>
<evidence type="ECO:0000313" key="8">
    <source>
        <dbReference type="Proteomes" id="UP000663889"/>
    </source>
</evidence>
<reference evidence="7" key="1">
    <citation type="submission" date="2021-02" db="EMBL/GenBank/DDBJ databases">
        <authorList>
            <person name="Nowell W R."/>
        </authorList>
    </citation>
    <scope>NUCLEOTIDE SEQUENCE</scope>
</reference>
<evidence type="ECO:0000256" key="4">
    <source>
        <dbReference type="ARBA" id="ARBA00023136"/>
    </source>
</evidence>
<dbReference type="PANTHER" id="PTHR46399:SF8">
    <property type="entry name" value="B30.2_SPRY DOMAIN-CONTAINING PROTEIN"/>
    <property type="match status" value="1"/>
</dbReference>
<evidence type="ECO:0000256" key="1">
    <source>
        <dbReference type="ARBA" id="ARBA00004141"/>
    </source>
</evidence>
<evidence type="ECO:0000256" key="3">
    <source>
        <dbReference type="ARBA" id="ARBA00022989"/>
    </source>
</evidence>
<feature type="transmembrane region" description="Helical" evidence="5">
    <location>
        <begin position="6"/>
        <end position="23"/>
    </location>
</feature>
<protein>
    <recommendedName>
        <fullName evidence="6">Ion transport domain-containing protein</fullName>
    </recommendedName>
</protein>
<sequence length="216" mass="25099">MLMAVVVYLYTVIVFYFFCKFYTKEEDEEREENCKNMFTCFKFHLYSGIRAGGGIGDVLESPNGDPLELYRIVFDITFFFFIIVILLAIIQGLIIDAFDDLCEQLDSVKETLKSKYFICGIDQDYFDKESHGFETHTQAEHNFANYMFFLTHLLNKPDTEHTGQWMLLTTTQIVIPSSTTNNESIVIGDEDINLPHIYFKEKVEFTPSDSQLNTDE</sequence>
<dbReference type="GO" id="GO:0030018">
    <property type="term" value="C:Z disc"/>
    <property type="evidence" value="ECO:0007669"/>
    <property type="project" value="TreeGrafter"/>
</dbReference>
<dbReference type="InterPro" id="IPR005821">
    <property type="entry name" value="Ion_trans_dom"/>
</dbReference>